<feature type="non-terminal residue" evidence="1">
    <location>
        <position position="1"/>
    </location>
</feature>
<proteinExistence type="predicted"/>
<evidence type="ECO:0000313" key="1">
    <source>
        <dbReference type="EMBL" id="KAI7746137.1"/>
    </source>
</evidence>
<dbReference type="EMBL" id="JAMZMK010007031">
    <property type="protein sequence ID" value="KAI7746137.1"/>
    <property type="molecule type" value="Genomic_DNA"/>
</dbReference>
<sequence length="104" mass="11778">FQDFTSVRHQQGKEAFGVLWPHKEAFGCEDSRPWMVAVLFRCDVLTYAVVETTSHFSFVLESLNFTATYGGFRLITTTGLPSSATLESLRQQATSRRLLIDMII</sequence>
<accession>A0AAD5CR02</accession>
<keyword evidence="2" id="KW-1185">Reference proteome</keyword>
<comment type="caution">
    <text evidence="1">The sequence shown here is derived from an EMBL/GenBank/DDBJ whole genome shotgun (WGS) entry which is preliminary data.</text>
</comment>
<dbReference type="Proteomes" id="UP001206925">
    <property type="component" value="Unassembled WGS sequence"/>
</dbReference>
<reference evidence="1" key="1">
    <citation type="submission" date="2022-06" db="EMBL/GenBank/DDBJ databases">
        <title>Uncovering the hologenomic basis of an extraordinary plant invasion.</title>
        <authorList>
            <person name="Bieker V.C."/>
            <person name="Martin M.D."/>
            <person name="Gilbert T."/>
            <person name="Hodgins K."/>
            <person name="Battlay P."/>
            <person name="Petersen B."/>
            <person name="Wilson J."/>
        </authorList>
    </citation>
    <scope>NUCLEOTIDE SEQUENCE</scope>
    <source>
        <strain evidence="1">AA19_3_7</strain>
        <tissue evidence="1">Leaf</tissue>
    </source>
</reference>
<evidence type="ECO:0000313" key="2">
    <source>
        <dbReference type="Proteomes" id="UP001206925"/>
    </source>
</evidence>
<dbReference type="AlphaFoldDB" id="A0AAD5CR02"/>
<name>A0AAD5CR02_AMBAR</name>
<gene>
    <name evidence="1" type="ORF">M8C21_031827</name>
</gene>
<organism evidence="1 2">
    <name type="scientific">Ambrosia artemisiifolia</name>
    <name type="common">Common ragweed</name>
    <dbReference type="NCBI Taxonomy" id="4212"/>
    <lineage>
        <taxon>Eukaryota</taxon>
        <taxon>Viridiplantae</taxon>
        <taxon>Streptophyta</taxon>
        <taxon>Embryophyta</taxon>
        <taxon>Tracheophyta</taxon>
        <taxon>Spermatophyta</taxon>
        <taxon>Magnoliopsida</taxon>
        <taxon>eudicotyledons</taxon>
        <taxon>Gunneridae</taxon>
        <taxon>Pentapetalae</taxon>
        <taxon>asterids</taxon>
        <taxon>campanulids</taxon>
        <taxon>Asterales</taxon>
        <taxon>Asteraceae</taxon>
        <taxon>Asteroideae</taxon>
        <taxon>Heliantheae alliance</taxon>
        <taxon>Heliantheae</taxon>
        <taxon>Ambrosia</taxon>
    </lineage>
</organism>
<protein>
    <submittedName>
        <fullName evidence="1">Uncharacterized protein</fullName>
    </submittedName>
</protein>